<dbReference type="InterPro" id="IPR006073">
    <property type="entry name" value="GTP-bd"/>
</dbReference>
<dbReference type="EMBL" id="JAAKZZ010000999">
    <property type="protein sequence ID" value="NGO73929.1"/>
    <property type="molecule type" value="Genomic_DNA"/>
</dbReference>
<dbReference type="AlphaFoldDB" id="A0A6G4X8Q2"/>
<comment type="caution">
    <text evidence="2">The sequence shown here is derived from an EMBL/GenBank/DDBJ whole genome shotgun (WGS) entry which is preliminary data.</text>
</comment>
<dbReference type="PANTHER" id="PTHR42698">
    <property type="entry name" value="GTPASE ERA"/>
    <property type="match status" value="1"/>
</dbReference>
<dbReference type="InterPro" id="IPR005662">
    <property type="entry name" value="GTPase_Era-like"/>
</dbReference>
<sequence length="333" mass="35851">MEDGLRQRLGALRTLIGLSLPRVGRAVLAEAGRVLDEAASRRELPRGCTTVALAGATGSGKSSLFNALTEARLAETGVRRPTTAAPVACTWGGEANGVTDGAERLLDRLGIAADARHRRPPSELSGLVLIDLPDHDSVAPGHRERVDRLLERVDAVVWVVDPEKYADAVLHERYLRQLAGHAEVTFVVLNQRDRLTGDAVDAVLDDLRRLLDDDGMALGEHGEPGACVLSVSALTGEGVDELREELTGFAATRRAALLRLRADLDGAMGRLRPVYAEPDPYAGAPGGLTERVREDFDDRLAEAVGARAVGQAAERAWLRHAEQLSATPWTRLR</sequence>
<reference evidence="2 3" key="1">
    <citation type="submission" date="2020-02" db="EMBL/GenBank/DDBJ databases">
        <title>Whole-genome analyses of novel actinobacteria.</title>
        <authorList>
            <person name="Sahin N."/>
            <person name="Tatar D."/>
        </authorList>
    </citation>
    <scope>NUCLEOTIDE SEQUENCE [LARGE SCALE GENOMIC DNA]</scope>
    <source>
        <strain evidence="2 3">SB3404</strain>
    </source>
</reference>
<proteinExistence type="predicted"/>
<name>A0A6G4X8Q2_9ACTN</name>
<dbReference type="GO" id="GO:0005829">
    <property type="term" value="C:cytosol"/>
    <property type="evidence" value="ECO:0007669"/>
    <property type="project" value="TreeGrafter"/>
</dbReference>
<accession>A0A6G4X8Q2</accession>
<feature type="domain" description="G" evidence="1">
    <location>
        <begin position="50"/>
        <end position="190"/>
    </location>
</feature>
<evidence type="ECO:0000313" key="2">
    <source>
        <dbReference type="EMBL" id="NGO73929.1"/>
    </source>
</evidence>
<dbReference type="GO" id="GO:0019843">
    <property type="term" value="F:rRNA binding"/>
    <property type="evidence" value="ECO:0007669"/>
    <property type="project" value="TreeGrafter"/>
</dbReference>
<gene>
    <name evidence="2" type="ORF">G5C65_37560</name>
</gene>
<dbReference type="Proteomes" id="UP000477722">
    <property type="component" value="Unassembled WGS sequence"/>
</dbReference>
<dbReference type="GO" id="GO:0005525">
    <property type="term" value="F:GTP binding"/>
    <property type="evidence" value="ECO:0007669"/>
    <property type="project" value="InterPro"/>
</dbReference>
<dbReference type="GO" id="GO:0043024">
    <property type="term" value="F:ribosomal small subunit binding"/>
    <property type="evidence" value="ECO:0007669"/>
    <property type="project" value="TreeGrafter"/>
</dbReference>
<keyword evidence="2" id="KW-0067">ATP-binding</keyword>
<evidence type="ECO:0000259" key="1">
    <source>
        <dbReference type="Pfam" id="PF01926"/>
    </source>
</evidence>
<dbReference type="InterPro" id="IPR027417">
    <property type="entry name" value="P-loop_NTPase"/>
</dbReference>
<keyword evidence="2" id="KW-0547">Nucleotide-binding</keyword>
<dbReference type="SUPFAM" id="SSF52540">
    <property type="entry name" value="P-loop containing nucleoside triphosphate hydrolases"/>
    <property type="match status" value="1"/>
</dbReference>
<dbReference type="Gene3D" id="3.40.50.300">
    <property type="entry name" value="P-loop containing nucleotide triphosphate hydrolases"/>
    <property type="match status" value="1"/>
</dbReference>
<dbReference type="Pfam" id="PF01926">
    <property type="entry name" value="MMR_HSR1"/>
    <property type="match status" value="1"/>
</dbReference>
<keyword evidence="3" id="KW-1185">Reference proteome</keyword>
<organism evidence="2 3">
    <name type="scientific">Streptomyces boncukensis</name>
    <dbReference type="NCBI Taxonomy" id="2711219"/>
    <lineage>
        <taxon>Bacteria</taxon>
        <taxon>Bacillati</taxon>
        <taxon>Actinomycetota</taxon>
        <taxon>Actinomycetes</taxon>
        <taxon>Kitasatosporales</taxon>
        <taxon>Streptomycetaceae</taxon>
        <taxon>Streptomyces</taxon>
    </lineage>
</organism>
<dbReference type="GO" id="GO:0000028">
    <property type="term" value="P:ribosomal small subunit assembly"/>
    <property type="evidence" value="ECO:0007669"/>
    <property type="project" value="TreeGrafter"/>
</dbReference>
<dbReference type="PANTHER" id="PTHR42698:SF1">
    <property type="entry name" value="GTPASE ERA, MITOCHONDRIAL"/>
    <property type="match status" value="1"/>
</dbReference>
<feature type="non-terminal residue" evidence="2">
    <location>
        <position position="333"/>
    </location>
</feature>
<evidence type="ECO:0000313" key="3">
    <source>
        <dbReference type="Proteomes" id="UP000477722"/>
    </source>
</evidence>
<protein>
    <submittedName>
        <fullName evidence="2">ATP-binding protein</fullName>
    </submittedName>
</protein>
<dbReference type="GO" id="GO:0005524">
    <property type="term" value="F:ATP binding"/>
    <property type="evidence" value="ECO:0007669"/>
    <property type="project" value="UniProtKB-KW"/>
</dbReference>